<dbReference type="Pfam" id="PF01522">
    <property type="entry name" value="Polysacc_deac_1"/>
    <property type="match status" value="1"/>
</dbReference>
<dbReference type="CDD" id="cd10917">
    <property type="entry name" value="CE4_NodB_like_6s_7s"/>
    <property type="match status" value="1"/>
</dbReference>
<dbReference type="InterPro" id="IPR050248">
    <property type="entry name" value="Polysacc_deacetylase_ArnD"/>
</dbReference>
<dbReference type="InterPro" id="IPR002509">
    <property type="entry name" value="NODB_dom"/>
</dbReference>
<evidence type="ECO:0000313" key="2">
    <source>
        <dbReference type="EMBL" id="MCH5597468.1"/>
    </source>
</evidence>
<dbReference type="Proteomes" id="UP001202248">
    <property type="component" value="Unassembled WGS sequence"/>
</dbReference>
<name>A0ABS9SGH3_9BACT</name>
<comment type="caution">
    <text evidence="2">The sequence shown here is derived from an EMBL/GenBank/DDBJ whole genome shotgun (WGS) entry which is preliminary data.</text>
</comment>
<dbReference type="EMBL" id="JAKWBL010000001">
    <property type="protein sequence ID" value="MCH5597468.1"/>
    <property type="molecule type" value="Genomic_DNA"/>
</dbReference>
<dbReference type="Gene3D" id="3.20.20.370">
    <property type="entry name" value="Glycoside hydrolase/deacetylase"/>
    <property type="match status" value="1"/>
</dbReference>
<dbReference type="PANTHER" id="PTHR10587">
    <property type="entry name" value="GLYCOSYL TRANSFERASE-RELATED"/>
    <property type="match status" value="1"/>
</dbReference>
<keyword evidence="3" id="KW-1185">Reference proteome</keyword>
<proteinExistence type="predicted"/>
<dbReference type="PROSITE" id="PS51677">
    <property type="entry name" value="NODB"/>
    <property type="match status" value="1"/>
</dbReference>
<feature type="domain" description="NodB homology" evidence="1">
    <location>
        <begin position="39"/>
        <end position="244"/>
    </location>
</feature>
<reference evidence="2 3" key="1">
    <citation type="submission" date="2022-02" db="EMBL/GenBank/DDBJ databases">
        <authorList>
            <person name="Min J."/>
        </authorList>
    </citation>
    <scope>NUCLEOTIDE SEQUENCE [LARGE SCALE GENOMIC DNA]</scope>
    <source>
        <strain evidence="2 3">GR10-1</strain>
    </source>
</reference>
<dbReference type="InterPro" id="IPR011330">
    <property type="entry name" value="Glyco_hydro/deAcase_b/a-brl"/>
</dbReference>
<dbReference type="RefSeq" id="WP_240826853.1">
    <property type="nucleotide sequence ID" value="NZ_JAKWBL010000001.1"/>
</dbReference>
<protein>
    <submittedName>
        <fullName evidence="2">Polysaccharide deacetylase family protein</fullName>
    </submittedName>
</protein>
<accession>A0ABS9SGH3</accession>
<evidence type="ECO:0000259" key="1">
    <source>
        <dbReference type="PROSITE" id="PS51677"/>
    </source>
</evidence>
<organism evidence="2 3">
    <name type="scientific">Niabella ginsengisoli</name>
    <dbReference type="NCBI Taxonomy" id="522298"/>
    <lineage>
        <taxon>Bacteria</taxon>
        <taxon>Pseudomonadati</taxon>
        <taxon>Bacteroidota</taxon>
        <taxon>Chitinophagia</taxon>
        <taxon>Chitinophagales</taxon>
        <taxon>Chitinophagaceae</taxon>
        <taxon>Niabella</taxon>
    </lineage>
</organism>
<dbReference type="SUPFAM" id="SSF88713">
    <property type="entry name" value="Glycoside hydrolase/deacetylase"/>
    <property type="match status" value="1"/>
</dbReference>
<sequence length="247" mass="28468">MDGTASLSYYFAAMQKQSDRNTIIKDSEGAIIKLNSHQKKVYLLFSGHDLGEGGISILNTLKKHNIKGNFFFTGDFLRNKAFREIVKRVVDEGHYIGSHSDKHLLYADWSKRESLLVTKDSFQRDLSQSLQELKAAKATTGKWYLSPYEWYNKQTVQWCNENGLAVINFTTGTGTNADYTWPQLSNYRNNDTILTRLFEAERKEGLNGNLILIHIGTDERRKEKLYNELGYIIERLHQSGYSIERLP</sequence>
<gene>
    <name evidence="2" type="ORF">MKP09_05895</name>
</gene>
<evidence type="ECO:0000313" key="3">
    <source>
        <dbReference type="Proteomes" id="UP001202248"/>
    </source>
</evidence>